<dbReference type="GO" id="GO:0008422">
    <property type="term" value="F:beta-glucosidase activity"/>
    <property type="evidence" value="ECO:0007669"/>
    <property type="project" value="UniProtKB-EC"/>
</dbReference>
<dbReference type="InterPro" id="IPR036962">
    <property type="entry name" value="Glyco_hydro_3_N_sf"/>
</dbReference>
<dbReference type="InterPro" id="IPR026891">
    <property type="entry name" value="Fn3-like"/>
</dbReference>
<dbReference type="EC" id="3.2.1.21" evidence="6"/>
<dbReference type="AlphaFoldDB" id="A0A7Y9ATW2"/>
<dbReference type="InterPro" id="IPR013783">
    <property type="entry name" value="Ig-like_fold"/>
</dbReference>
<gene>
    <name evidence="6" type="ORF">BJ968_001460</name>
</gene>
<dbReference type="PANTHER" id="PTHR42715">
    <property type="entry name" value="BETA-GLUCOSIDASE"/>
    <property type="match status" value="1"/>
</dbReference>
<dbReference type="RefSeq" id="WP_218884908.1">
    <property type="nucleotide sequence ID" value="NZ_BAAAGN010000005.1"/>
</dbReference>
<dbReference type="PROSITE" id="PS00775">
    <property type="entry name" value="GLYCOSYL_HYDROL_F3"/>
    <property type="match status" value="1"/>
</dbReference>
<comment type="similarity">
    <text evidence="1 4">Belongs to the glycosyl hydrolase 3 family.</text>
</comment>
<dbReference type="SMART" id="SM01217">
    <property type="entry name" value="Fn3_like"/>
    <property type="match status" value="1"/>
</dbReference>
<dbReference type="PANTHER" id="PTHR42715:SF10">
    <property type="entry name" value="BETA-GLUCOSIDASE"/>
    <property type="match status" value="1"/>
</dbReference>
<sequence>MTVGPGHDADVAALPPEARAAATAGVNGWTAHGLPEAGVGELTLLDGPLGLVSRTMDERDTATLLPSGTSLAASWDPDLVHRVGGLLGAEARAEGVDVVLGPNLNLPRTPFSGRAFEMFSEDPHLTSVLGAAWIRGLQEHGVGACAKHLVANDTETRRQAMDVAVDEADLREVYLAPFEAAVEAGAWSVLTAYNRVRGEHCCENSALLRVLKDEWGFDGVVVSDWFATRDTVASARAGLDLEMPGGPRFFGPALAGAVRAGDVDDARLTDAAERVARLAERVGRRAGFSAPPAPAPLAPAERVELLRAAAAAGTVLLHDDGGLLPLRTGAGRTLAVLGPDAVVPCLQGGTFAKVTPATRPTTPAQALVDAFPGAEVAVAPGCAPPGLQPFAEVVLEGFAPGAEEPGATQVRPTSTFVWFGEIPGIGGPGVGGRVRVSTEFTAEVEGTHELLLGGTGNGVLLLDGEPRATWAAPDPADVMGVVARADTVATGVALTAGQRVRVVGEFDLVPGRVQSVTLGYRAPAPAGLLYDAVALAARADDVVLVLGDDRNASRESADRTTTHLPAEQLRLLHAVAAANPRTVVVLDAGHQVDTSWAGEVGAVLVPWYAGEEFGPALAEVLRGDREPGGRLPLTFARSDADYPGHGVGLDDDLVLDYRRIEPAGAAHFQAGGPVPAYAFGHGLGYTTWRLGAVQAERDGDDVLVHAEVENTGGRAGDDVVQVYGRAPGATRSRLVGFARVHAPAGAKVGATIRLSHRAFRRWDSTAGRWAVPGGTHVLTVARSAADPQALELEVER</sequence>
<dbReference type="InterPro" id="IPR019800">
    <property type="entry name" value="Glyco_hydro_3_AS"/>
</dbReference>
<accession>A0A7Y9ATW2</accession>
<proteinExistence type="inferred from homology"/>
<keyword evidence="2 4" id="KW-0378">Hydrolase</keyword>
<dbReference type="InterPro" id="IPR036881">
    <property type="entry name" value="Glyco_hydro_3_C_sf"/>
</dbReference>
<evidence type="ECO:0000313" key="6">
    <source>
        <dbReference type="EMBL" id="NYD21920.1"/>
    </source>
</evidence>
<feature type="domain" description="PA14" evidence="5">
    <location>
        <begin position="380"/>
        <end position="537"/>
    </location>
</feature>
<dbReference type="EMBL" id="JACCBB010000001">
    <property type="protein sequence ID" value="NYD21920.1"/>
    <property type="molecule type" value="Genomic_DNA"/>
</dbReference>
<dbReference type="Proteomes" id="UP000521922">
    <property type="component" value="Unassembled WGS sequence"/>
</dbReference>
<keyword evidence="4 6" id="KW-0326">Glycosidase</keyword>
<dbReference type="InterPro" id="IPR037524">
    <property type="entry name" value="PA14/GLEYA"/>
</dbReference>
<evidence type="ECO:0000256" key="4">
    <source>
        <dbReference type="RuleBase" id="RU361161"/>
    </source>
</evidence>
<evidence type="ECO:0000256" key="3">
    <source>
        <dbReference type="ARBA" id="ARBA00023277"/>
    </source>
</evidence>
<evidence type="ECO:0000259" key="5">
    <source>
        <dbReference type="PROSITE" id="PS51820"/>
    </source>
</evidence>
<dbReference type="Pfam" id="PF00933">
    <property type="entry name" value="Glyco_hydro_3"/>
    <property type="match status" value="1"/>
</dbReference>
<dbReference type="Gene3D" id="3.40.50.1700">
    <property type="entry name" value="Glycoside hydrolase family 3 C-terminal domain"/>
    <property type="match status" value="1"/>
</dbReference>
<keyword evidence="3" id="KW-0119">Carbohydrate metabolism</keyword>
<keyword evidence="7" id="KW-1185">Reference proteome</keyword>
<dbReference type="GO" id="GO:0005975">
    <property type="term" value="P:carbohydrate metabolic process"/>
    <property type="evidence" value="ECO:0007669"/>
    <property type="project" value="InterPro"/>
</dbReference>
<dbReference type="SUPFAM" id="SSF52279">
    <property type="entry name" value="Beta-D-glucan exohydrolase, C-terminal domain"/>
    <property type="match status" value="1"/>
</dbReference>
<reference evidence="6 7" key="1">
    <citation type="submission" date="2020-07" db="EMBL/GenBank/DDBJ databases">
        <title>Sequencing the genomes of 1000 actinobacteria strains.</title>
        <authorList>
            <person name="Klenk H.-P."/>
        </authorList>
    </citation>
    <scope>NUCLEOTIDE SEQUENCE [LARGE SCALE GENOMIC DNA]</scope>
    <source>
        <strain evidence="6 7">DSM 7487</strain>
    </source>
</reference>
<dbReference type="Pfam" id="PF01915">
    <property type="entry name" value="Glyco_hydro_3_C"/>
    <property type="match status" value="1"/>
</dbReference>
<evidence type="ECO:0000313" key="7">
    <source>
        <dbReference type="Proteomes" id="UP000521922"/>
    </source>
</evidence>
<dbReference type="InterPro" id="IPR017853">
    <property type="entry name" value="GH"/>
</dbReference>
<dbReference type="InterPro" id="IPR002772">
    <property type="entry name" value="Glyco_hydro_3_C"/>
</dbReference>
<dbReference type="Gene3D" id="2.60.120.260">
    <property type="entry name" value="Galactose-binding domain-like"/>
    <property type="match status" value="1"/>
</dbReference>
<protein>
    <submittedName>
        <fullName evidence="6">Beta-glucosidase</fullName>
        <ecNumber evidence="6">3.2.1.21</ecNumber>
    </submittedName>
</protein>
<evidence type="ECO:0000256" key="2">
    <source>
        <dbReference type="ARBA" id="ARBA00022801"/>
    </source>
</evidence>
<dbReference type="Gene3D" id="3.20.20.300">
    <property type="entry name" value="Glycoside hydrolase, family 3, N-terminal domain"/>
    <property type="match status" value="1"/>
</dbReference>
<dbReference type="Pfam" id="PF14310">
    <property type="entry name" value="Fn3-like"/>
    <property type="match status" value="1"/>
</dbReference>
<organism evidence="6 7">
    <name type="scientific">Kineococcus aurantiacus</name>
    <dbReference type="NCBI Taxonomy" id="37633"/>
    <lineage>
        <taxon>Bacteria</taxon>
        <taxon>Bacillati</taxon>
        <taxon>Actinomycetota</taxon>
        <taxon>Actinomycetes</taxon>
        <taxon>Kineosporiales</taxon>
        <taxon>Kineosporiaceae</taxon>
        <taxon>Kineococcus</taxon>
    </lineage>
</organism>
<dbReference type="InterPro" id="IPR001764">
    <property type="entry name" value="Glyco_hydro_3_N"/>
</dbReference>
<dbReference type="PROSITE" id="PS51820">
    <property type="entry name" value="PA14"/>
    <property type="match status" value="1"/>
</dbReference>
<dbReference type="InterPro" id="IPR050288">
    <property type="entry name" value="Cellulose_deg_GH3"/>
</dbReference>
<dbReference type="SUPFAM" id="SSF51445">
    <property type="entry name" value="(Trans)glycosidases"/>
    <property type="match status" value="1"/>
</dbReference>
<dbReference type="Gene3D" id="2.60.40.10">
    <property type="entry name" value="Immunoglobulins"/>
    <property type="match status" value="1"/>
</dbReference>
<comment type="caution">
    <text evidence="6">The sequence shown here is derived from an EMBL/GenBank/DDBJ whole genome shotgun (WGS) entry which is preliminary data.</text>
</comment>
<name>A0A7Y9ATW2_9ACTN</name>
<evidence type="ECO:0000256" key="1">
    <source>
        <dbReference type="ARBA" id="ARBA00005336"/>
    </source>
</evidence>
<dbReference type="PRINTS" id="PR00133">
    <property type="entry name" value="GLHYDRLASE3"/>
</dbReference>